<dbReference type="EMBL" id="FOYQ01000001">
    <property type="protein sequence ID" value="SFR37420.1"/>
    <property type="molecule type" value="Genomic_DNA"/>
</dbReference>
<dbReference type="AlphaFoldDB" id="A0A1I6G5M2"/>
<accession>A0A1I6G5M2</accession>
<reference evidence="3 4" key="1">
    <citation type="submission" date="2016-10" db="EMBL/GenBank/DDBJ databases">
        <authorList>
            <person name="de Groot N.N."/>
        </authorList>
    </citation>
    <scope>NUCLEOTIDE SEQUENCE [LARGE SCALE GENOMIC DNA]</scope>
    <source>
        <strain evidence="3 4">DSM 21019</strain>
    </source>
</reference>
<dbReference type="STRING" id="400055.SAMN04490243_1271"/>
<evidence type="ECO:0000256" key="2">
    <source>
        <dbReference type="SAM" id="Phobius"/>
    </source>
</evidence>
<keyword evidence="2" id="KW-0812">Transmembrane</keyword>
<name>A0A1I6G5M2_9FLAO</name>
<dbReference type="Proteomes" id="UP000199534">
    <property type="component" value="Unassembled WGS sequence"/>
</dbReference>
<sequence>MNYNMDIWSLMARERQRVFLLALCLLSLSLARAQEGPVIRSEVDTTNIRIGEQIRFTVRVEADTTAQVIFPEGQTFAPLETVEALKTDTTIRDGRMELIKTYALTQFDSGNYLLPTQRIEVDGAGFFTDSLRIAVGDVAVDTTAQKLYDIKASREVEAPPMRLWPWLLGLAVLALIGGGVYYFFFREKPLTEEEQEALLPPYERAMLNLKKLEESPYLIQDAFKPYYTELTGIVRSYLEEEIEVDALESTTDQLITKLEIMRDAGKLNLEPGTLIQFQKILQTADLVKFARSRPEMKQAEADREAIRNIVERTHEAIPEPTEEELLQQEAYREALEAEKRKKRLRIAGISLAGVLVLGFVGAVSLYGFQTVKESIFGSPSKSLLEGEWIASSYGYPPILLETPEVLLRQEVPEERLIKAGIQDMDVFMFSDPGAGVSIFARSMAFADREKEPDFAQNVEEVLTQMEAQGAKNLITKQEEYETKSGVKGLKVFGSGRFTLPDSDEQHEGEYTILIFGGKGFMQQIILSWRTDNTYNEATIERILENLDVKLSV</sequence>
<evidence type="ECO:0008006" key="5">
    <source>
        <dbReference type="Google" id="ProtNLM"/>
    </source>
</evidence>
<keyword evidence="4" id="KW-1185">Reference proteome</keyword>
<evidence type="ECO:0000313" key="3">
    <source>
        <dbReference type="EMBL" id="SFR37420.1"/>
    </source>
</evidence>
<keyword evidence="2" id="KW-0472">Membrane</keyword>
<proteinExistence type="predicted"/>
<feature type="coiled-coil region" evidence="1">
    <location>
        <begin position="296"/>
        <end position="347"/>
    </location>
</feature>
<gene>
    <name evidence="3" type="ORF">SAMN04490243_1271</name>
</gene>
<keyword evidence="2" id="KW-1133">Transmembrane helix</keyword>
<feature type="transmembrane region" description="Helical" evidence="2">
    <location>
        <begin position="163"/>
        <end position="184"/>
    </location>
</feature>
<protein>
    <recommendedName>
        <fullName evidence="5">Oxygen tolerance</fullName>
    </recommendedName>
</protein>
<evidence type="ECO:0000313" key="4">
    <source>
        <dbReference type="Proteomes" id="UP000199534"/>
    </source>
</evidence>
<organism evidence="3 4">
    <name type="scientific">Robiginitalea myxolifaciens</name>
    <dbReference type="NCBI Taxonomy" id="400055"/>
    <lineage>
        <taxon>Bacteria</taxon>
        <taxon>Pseudomonadati</taxon>
        <taxon>Bacteroidota</taxon>
        <taxon>Flavobacteriia</taxon>
        <taxon>Flavobacteriales</taxon>
        <taxon>Flavobacteriaceae</taxon>
        <taxon>Robiginitalea</taxon>
    </lineage>
</organism>
<evidence type="ECO:0000256" key="1">
    <source>
        <dbReference type="SAM" id="Coils"/>
    </source>
</evidence>
<feature type="transmembrane region" description="Helical" evidence="2">
    <location>
        <begin position="346"/>
        <end position="368"/>
    </location>
</feature>
<keyword evidence="1" id="KW-0175">Coiled coil</keyword>